<dbReference type="InterPro" id="IPR029055">
    <property type="entry name" value="Ntn_hydrolases_N"/>
</dbReference>
<reference evidence="7 8" key="1">
    <citation type="journal article" date="2009" name="Stand. Genomic Sci.">
        <title>Complete genome sequence of Actinosynnema mirum type strain (101).</title>
        <authorList>
            <person name="Land M."/>
            <person name="Lapidus A."/>
            <person name="Mayilraj S."/>
            <person name="Chen F."/>
            <person name="Copeland A."/>
            <person name="Del Rio T.G."/>
            <person name="Nolan M."/>
            <person name="Lucas S."/>
            <person name="Tice H."/>
            <person name="Cheng J.F."/>
            <person name="Chertkov O."/>
            <person name="Bruce D."/>
            <person name="Goodwin L."/>
            <person name="Pitluck S."/>
            <person name="Rohde M."/>
            <person name="Goker M."/>
            <person name="Pati A."/>
            <person name="Ivanova N."/>
            <person name="Mavromatis K."/>
            <person name="Chen A."/>
            <person name="Palaniappan K."/>
            <person name="Hauser L."/>
            <person name="Chang Y.J."/>
            <person name="Jeffries C.C."/>
            <person name="Brettin T."/>
            <person name="Detter J.C."/>
            <person name="Han C."/>
            <person name="Chain P."/>
            <person name="Tindall B.J."/>
            <person name="Bristow J."/>
            <person name="Eisen J.A."/>
            <person name="Markowitz V."/>
            <person name="Hugenholtz P."/>
            <person name="Kyrpides N.C."/>
            <person name="Klenk H.P."/>
        </authorList>
    </citation>
    <scope>NUCLEOTIDE SEQUENCE [LARGE SCALE GENOMIC DNA]</scope>
    <source>
        <strain evidence="8">ATCC 29888 / DSM 43827 / JCM 3225 / NBRC 14064 / NCIMB 13271 / NRRL B-12336 / IMRU 3971 / 101</strain>
    </source>
</reference>
<keyword evidence="4" id="KW-0479">Metal-binding</keyword>
<dbReference type="InterPro" id="IPR002692">
    <property type="entry name" value="S45"/>
</dbReference>
<keyword evidence="8" id="KW-1185">Reference proteome</keyword>
<evidence type="ECO:0000256" key="5">
    <source>
        <dbReference type="SAM" id="MobiDB-lite"/>
    </source>
</evidence>
<dbReference type="InterPro" id="IPR023343">
    <property type="entry name" value="Penicillin_amidase_dom1"/>
</dbReference>
<dbReference type="Gene3D" id="1.10.1400.10">
    <property type="match status" value="1"/>
</dbReference>
<dbReference type="EMBL" id="CP001630">
    <property type="protein sequence ID" value="ACU38739.1"/>
    <property type="molecule type" value="Genomic_DNA"/>
</dbReference>
<proteinExistence type="inferred from homology"/>
<protein>
    <submittedName>
        <fullName evidence="7">Peptidase S45 penicillin amidase</fullName>
    </submittedName>
</protein>
<dbReference type="eggNOG" id="COG2366">
    <property type="taxonomic scope" value="Bacteria"/>
</dbReference>
<dbReference type="Gene3D" id="3.60.20.10">
    <property type="entry name" value="Glutamine Phosphoribosylpyrophosphate, subunit 1, domain 1"/>
    <property type="match status" value="2"/>
</dbReference>
<comment type="similarity">
    <text evidence="1">Belongs to the peptidase S45 family.</text>
</comment>
<keyword evidence="4" id="KW-0106">Calcium</keyword>
<dbReference type="InterPro" id="IPR043146">
    <property type="entry name" value="Penicillin_amidase_N_B-knob"/>
</dbReference>
<dbReference type="PIRSF" id="PIRSF001227">
    <property type="entry name" value="Pen_acylase"/>
    <property type="match status" value="1"/>
</dbReference>
<dbReference type="GO" id="GO:0016811">
    <property type="term" value="F:hydrolase activity, acting on carbon-nitrogen (but not peptide) bonds, in linear amides"/>
    <property type="evidence" value="ECO:0007669"/>
    <property type="project" value="InterPro"/>
</dbReference>
<name>C6WQP9_ACTMD</name>
<dbReference type="Pfam" id="PF01804">
    <property type="entry name" value="Penicil_amidase"/>
    <property type="match status" value="2"/>
</dbReference>
<evidence type="ECO:0000256" key="6">
    <source>
        <dbReference type="SAM" id="SignalP"/>
    </source>
</evidence>
<feature type="chain" id="PRO_5002972890" evidence="6">
    <location>
        <begin position="38"/>
        <end position="740"/>
    </location>
</feature>
<dbReference type="Proteomes" id="UP000002213">
    <property type="component" value="Chromosome"/>
</dbReference>
<feature type="binding site" evidence="4">
    <location>
        <position position="211"/>
    </location>
    <ligand>
        <name>Ca(2+)</name>
        <dbReference type="ChEBI" id="CHEBI:29108"/>
    </ligand>
</feature>
<dbReference type="HOGENOM" id="CLU_011790_4_0_11"/>
<evidence type="ECO:0000313" key="7">
    <source>
        <dbReference type="EMBL" id="ACU38739.1"/>
    </source>
</evidence>
<accession>C6WQP9</accession>
<evidence type="ECO:0000313" key="8">
    <source>
        <dbReference type="Proteomes" id="UP000002213"/>
    </source>
</evidence>
<organism evidence="7 8">
    <name type="scientific">Actinosynnema mirum (strain ATCC 29888 / DSM 43827 / JCM 3225 / NBRC 14064 / NCIMB 13271 / NRRL B-12336 / IMRU 3971 / 101)</name>
    <dbReference type="NCBI Taxonomy" id="446462"/>
    <lineage>
        <taxon>Bacteria</taxon>
        <taxon>Bacillati</taxon>
        <taxon>Actinomycetota</taxon>
        <taxon>Actinomycetes</taxon>
        <taxon>Pseudonocardiales</taxon>
        <taxon>Pseudonocardiaceae</taxon>
        <taxon>Actinosynnema</taxon>
    </lineage>
</organism>
<evidence type="ECO:0000256" key="3">
    <source>
        <dbReference type="ARBA" id="ARBA00023145"/>
    </source>
</evidence>
<gene>
    <name evidence="7" type="ordered locus">Amir_4913</name>
</gene>
<dbReference type="InterPro" id="IPR043147">
    <property type="entry name" value="Penicillin_amidase_A-knob"/>
</dbReference>
<dbReference type="Gene3D" id="2.30.120.10">
    <property type="match status" value="1"/>
</dbReference>
<dbReference type="RefSeq" id="WP_015803626.1">
    <property type="nucleotide sequence ID" value="NC_013093.1"/>
</dbReference>
<dbReference type="AlphaFoldDB" id="C6WQP9"/>
<dbReference type="OrthoDB" id="9759796at2"/>
<evidence type="ECO:0000256" key="2">
    <source>
        <dbReference type="ARBA" id="ARBA00022801"/>
    </source>
</evidence>
<keyword evidence="2" id="KW-0378">Hydrolase</keyword>
<feature type="signal peptide" evidence="6">
    <location>
        <begin position="1"/>
        <end position="37"/>
    </location>
</feature>
<dbReference type="KEGG" id="ami:Amir_4913"/>
<dbReference type="SUPFAM" id="SSF56235">
    <property type="entry name" value="N-terminal nucleophile aminohydrolases (Ntn hydrolases)"/>
    <property type="match status" value="1"/>
</dbReference>
<dbReference type="STRING" id="446462.Amir_4913"/>
<dbReference type="PANTHER" id="PTHR34218">
    <property type="entry name" value="PEPTIDASE S45 PENICILLIN AMIDASE"/>
    <property type="match status" value="1"/>
</dbReference>
<feature type="compositionally biased region" description="Basic and acidic residues" evidence="5">
    <location>
        <begin position="261"/>
        <end position="271"/>
    </location>
</feature>
<evidence type="ECO:0000256" key="1">
    <source>
        <dbReference type="ARBA" id="ARBA00006586"/>
    </source>
</evidence>
<keyword evidence="6" id="KW-0732">Signal</keyword>
<comment type="cofactor">
    <cofactor evidence="4">
        <name>Ca(2+)</name>
        <dbReference type="ChEBI" id="CHEBI:29108"/>
    </cofactor>
    <text evidence="4">Binds 1 Ca(2+) ion per dimer.</text>
</comment>
<dbReference type="GO" id="GO:0017000">
    <property type="term" value="P:antibiotic biosynthetic process"/>
    <property type="evidence" value="ECO:0007669"/>
    <property type="project" value="InterPro"/>
</dbReference>
<evidence type="ECO:0000256" key="4">
    <source>
        <dbReference type="PIRSR" id="PIRSR001227-2"/>
    </source>
</evidence>
<sequence>MADRAARRHREPSRLAVRAGLAARAAALRLASGLASAVTAVSTPSGPLADEVRALAAMRRAHRAAARAQAALFPGTRIDRLGVPLVSGGEPRVWRALGFASARSHGFSMDLTRRRAEGSLADLLGDGSAEADARQRALGFAFYAERVVAALPPDQRALLDAYAEGVNALLEHAPPWEHAVLGTTPRPWAPEDSVLVVQDLFQQLTDPGEHELAARLDDLLGPGGGAALLAGSVGTTTALDGTPAGRPEGRDLLRAAIATARSRDGAAERRPGGGPAPVLGSNSWSTGTLLANDVHLPLGVPNTVLFARAVLDGVPVQGFLRPGVPVFLAGATPRIAWGPTRLCGRTSARLPKGAPGTEVVVDRVDGATGARIRLAEAGPVLSDGDVLRWLALEPGAVEFGLSALPRCRTAEQACRVATAAGSPPISLLITDRDGGQAWTVAGRVLARGGLVPPDDVPRRTAPASGVLVTANCDLAVPGPDGSVSSNAYPHDRARRITALLREGRTTEQVQSDVDASFYAPWREIFRPHLDRFPEAAAAVDGWDGTAGVGATGLQHLVLLHGLVRGKVLAPLRPRVPAGDLVGPGELGAFDSELADLVRARDPDLLPAGHRDWPHLLRWCAEAAVRHLERRLGPGAHALPWGAVNRVGLRHPMSARLPRLAWALDQPDLPRRGCLQSVDASAAGFGAALRLECDPVEGRFRVSWPGGQSGDPLSPGYRSLFADWYAGRLVSLPVPTGEERP</sequence>
<dbReference type="PANTHER" id="PTHR34218:SF4">
    <property type="entry name" value="ACYL-HOMOSERINE LACTONE ACYLASE QUIP"/>
    <property type="match status" value="1"/>
</dbReference>
<dbReference type="InterPro" id="IPR014395">
    <property type="entry name" value="Pen/GL7ACA/AHL_acylase"/>
</dbReference>
<keyword evidence="3" id="KW-0865">Zymogen</keyword>
<dbReference type="GO" id="GO:0046872">
    <property type="term" value="F:metal ion binding"/>
    <property type="evidence" value="ECO:0007669"/>
    <property type="project" value="UniProtKB-KW"/>
</dbReference>
<dbReference type="Gene3D" id="1.10.439.10">
    <property type="entry name" value="Penicillin Amidohydrolase, domain 1"/>
    <property type="match status" value="1"/>
</dbReference>
<feature type="region of interest" description="Disordered" evidence="5">
    <location>
        <begin position="261"/>
        <end position="280"/>
    </location>
</feature>